<organism evidence="4 5">
    <name type="scientific">Prorocentrum cordatum</name>
    <dbReference type="NCBI Taxonomy" id="2364126"/>
    <lineage>
        <taxon>Eukaryota</taxon>
        <taxon>Sar</taxon>
        <taxon>Alveolata</taxon>
        <taxon>Dinophyceae</taxon>
        <taxon>Prorocentrales</taxon>
        <taxon>Prorocentraceae</taxon>
        <taxon>Prorocentrum</taxon>
    </lineage>
</organism>
<comment type="caution">
    <text evidence="4">The sequence shown here is derived from an EMBL/GenBank/DDBJ whole genome shotgun (WGS) entry which is preliminary data.</text>
</comment>
<name>A0ABN9SHB1_9DINO</name>
<dbReference type="EMBL" id="CAUYUJ010011113">
    <property type="protein sequence ID" value="CAK0831054.1"/>
    <property type="molecule type" value="Genomic_DNA"/>
</dbReference>
<keyword evidence="5" id="KW-1185">Reference proteome</keyword>
<accession>A0ABN9SHB1</accession>
<feature type="compositionally biased region" description="Basic and acidic residues" evidence="1">
    <location>
        <begin position="91"/>
        <end position="100"/>
    </location>
</feature>
<dbReference type="InterPro" id="IPR029130">
    <property type="entry name" value="Acid_ceramidase_N"/>
</dbReference>
<evidence type="ECO:0000313" key="4">
    <source>
        <dbReference type="EMBL" id="CAK0831054.1"/>
    </source>
</evidence>
<keyword evidence="2" id="KW-0732">Signal</keyword>
<evidence type="ECO:0000256" key="2">
    <source>
        <dbReference type="SAM" id="SignalP"/>
    </source>
</evidence>
<evidence type="ECO:0000256" key="1">
    <source>
        <dbReference type="SAM" id="MobiDB-lite"/>
    </source>
</evidence>
<protein>
    <recommendedName>
        <fullName evidence="3">Acid ceramidase N-terminal domain-containing protein</fullName>
    </recommendedName>
</protein>
<proteinExistence type="predicted"/>
<dbReference type="Pfam" id="PF15508">
    <property type="entry name" value="NAAA-beta"/>
    <property type="match status" value="1"/>
</dbReference>
<evidence type="ECO:0000313" key="5">
    <source>
        <dbReference type="Proteomes" id="UP001189429"/>
    </source>
</evidence>
<feature type="region of interest" description="Disordered" evidence="1">
    <location>
        <begin position="23"/>
        <end position="43"/>
    </location>
</feature>
<feature type="signal peptide" evidence="2">
    <location>
        <begin position="1"/>
        <end position="20"/>
    </location>
</feature>
<dbReference type="Proteomes" id="UP001189429">
    <property type="component" value="Unassembled WGS sequence"/>
</dbReference>
<feature type="compositionally biased region" description="Basic residues" evidence="1">
    <location>
        <begin position="108"/>
        <end position="121"/>
    </location>
</feature>
<sequence length="121" mass="12771">MPLALLPALLPALLAGLGGAVAPSGGAASGAGPPPPPPPEFRIDLDVEPEERFREVTLHFRAPVQGLVAHLEAAGGRLGVAFVRRLVAHRGVEKDEDRGRGRSGATRSTRRFRSSTPSLRR</sequence>
<feature type="chain" id="PRO_5047083573" description="Acid ceramidase N-terminal domain-containing protein" evidence="2">
    <location>
        <begin position="21"/>
        <end position="121"/>
    </location>
</feature>
<feature type="region of interest" description="Disordered" evidence="1">
    <location>
        <begin position="91"/>
        <end position="121"/>
    </location>
</feature>
<reference evidence="4" key="1">
    <citation type="submission" date="2023-10" db="EMBL/GenBank/DDBJ databases">
        <authorList>
            <person name="Chen Y."/>
            <person name="Shah S."/>
            <person name="Dougan E. K."/>
            <person name="Thang M."/>
            <person name="Chan C."/>
        </authorList>
    </citation>
    <scope>NUCLEOTIDE SEQUENCE [LARGE SCALE GENOMIC DNA]</scope>
</reference>
<gene>
    <name evidence="4" type="ORF">PCOR1329_LOCUS29497</name>
</gene>
<feature type="domain" description="Acid ceramidase N-terminal" evidence="3">
    <location>
        <begin position="37"/>
        <end position="72"/>
    </location>
</feature>
<evidence type="ECO:0000259" key="3">
    <source>
        <dbReference type="Pfam" id="PF15508"/>
    </source>
</evidence>